<dbReference type="SUPFAM" id="SSF55874">
    <property type="entry name" value="ATPase domain of HSP90 chaperone/DNA topoisomerase II/histidine kinase"/>
    <property type="match status" value="1"/>
</dbReference>
<dbReference type="PANTHER" id="PTHR45453">
    <property type="entry name" value="PHOSPHATE REGULON SENSOR PROTEIN PHOR"/>
    <property type="match status" value="1"/>
</dbReference>
<proteinExistence type="predicted"/>
<evidence type="ECO:0000256" key="1">
    <source>
        <dbReference type="ARBA" id="ARBA00000085"/>
    </source>
</evidence>
<evidence type="ECO:0000256" key="2">
    <source>
        <dbReference type="ARBA" id="ARBA00004651"/>
    </source>
</evidence>
<dbReference type="EC" id="2.7.13.3" evidence="3"/>
<comment type="subcellular location">
    <subcellularLocation>
        <location evidence="2">Cell membrane</location>
        <topology evidence="2">Multi-pass membrane protein</topology>
    </subcellularLocation>
</comment>
<feature type="transmembrane region" description="Helical" evidence="12">
    <location>
        <begin position="6"/>
        <end position="28"/>
    </location>
</feature>
<evidence type="ECO:0000256" key="6">
    <source>
        <dbReference type="ARBA" id="ARBA00022679"/>
    </source>
</evidence>
<comment type="catalytic activity">
    <reaction evidence="1">
        <text>ATP + protein L-histidine = ADP + protein N-phospho-L-histidine.</text>
        <dbReference type="EC" id="2.7.13.3"/>
    </reaction>
</comment>
<dbReference type="GO" id="GO:0000155">
    <property type="term" value="F:phosphorelay sensor kinase activity"/>
    <property type="evidence" value="ECO:0007669"/>
    <property type="project" value="InterPro"/>
</dbReference>
<dbReference type="CDD" id="cd00082">
    <property type="entry name" value="HisKA"/>
    <property type="match status" value="1"/>
</dbReference>
<dbReference type="GO" id="GO:0016036">
    <property type="term" value="P:cellular response to phosphate starvation"/>
    <property type="evidence" value="ECO:0007669"/>
    <property type="project" value="TreeGrafter"/>
</dbReference>
<dbReference type="InterPro" id="IPR003661">
    <property type="entry name" value="HisK_dim/P_dom"/>
</dbReference>
<evidence type="ECO:0000313" key="15">
    <source>
        <dbReference type="Proteomes" id="UP000190080"/>
    </source>
</evidence>
<name>A0A1V4INL0_9CLOT</name>
<dbReference type="PANTHER" id="PTHR45453:SF2">
    <property type="entry name" value="HISTIDINE KINASE"/>
    <property type="match status" value="1"/>
</dbReference>
<keyword evidence="9 12" id="KW-1133">Transmembrane helix</keyword>
<dbReference type="InterPro" id="IPR005467">
    <property type="entry name" value="His_kinase_dom"/>
</dbReference>
<reference evidence="14 15" key="1">
    <citation type="submission" date="2017-03" db="EMBL/GenBank/DDBJ databases">
        <title>Genome sequence of Clostridium oryzae DSM 28571.</title>
        <authorList>
            <person name="Poehlein A."/>
            <person name="Daniel R."/>
        </authorList>
    </citation>
    <scope>NUCLEOTIDE SEQUENCE [LARGE SCALE GENOMIC DNA]</scope>
    <source>
        <strain evidence="14 15">DSM 28571</strain>
    </source>
</reference>
<dbReference type="SMART" id="SM00388">
    <property type="entry name" value="HisKA"/>
    <property type="match status" value="1"/>
</dbReference>
<evidence type="ECO:0000313" key="14">
    <source>
        <dbReference type="EMBL" id="OPJ61439.1"/>
    </source>
</evidence>
<evidence type="ECO:0000256" key="10">
    <source>
        <dbReference type="ARBA" id="ARBA00023012"/>
    </source>
</evidence>
<dbReference type="AlphaFoldDB" id="A0A1V4INL0"/>
<keyword evidence="5" id="KW-0597">Phosphoprotein</keyword>
<dbReference type="CDD" id="cd00075">
    <property type="entry name" value="HATPase"/>
    <property type="match status" value="1"/>
</dbReference>
<dbReference type="InterPro" id="IPR003594">
    <property type="entry name" value="HATPase_dom"/>
</dbReference>
<gene>
    <name evidence="14" type="primary">phoR_9</name>
    <name evidence="14" type="ORF">CLORY_23050</name>
</gene>
<feature type="domain" description="Histidine kinase" evidence="13">
    <location>
        <begin position="94"/>
        <end position="308"/>
    </location>
</feature>
<dbReference type="SMART" id="SM00387">
    <property type="entry name" value="HATPase_c"/>
    <property type="match status" value="1"/>
</dbReference>
<dbReference type="InterPro" id="IPR036097">
    <property type="entry name" value="HisK_dim/P_sf"/>
</dbReference>
<dbReference type="InterPro" id="IPR036890">
    <property type="entry name" value="HATPase_C_sf"/>
</dbReference>
<evidence type="ECO:0000256" key="11">
    <source>
        <dbReference type="ARBA" id="ARBA00023136"/>
    </source>
</evidence>
<comment type="caution">
    <text evidence="14">The sequence shown here is derived from an EMBL/GenBank/DDBJ whole genome shotgun (WGS) entry which is preliminary data.</text>
</comment>
<protein>
    <recommendedName>
        <fullName evidence="3">histidine kinase</fullName>
        <ecNumber evidence="3">2.7.13.3</ecNumber>
    </recommendedName>
</protein>
<evidence type="ECO:0000259" key="13">
    <source>
        <dbReference type="PROSITE" id="PS50109"/>
    </source>
</evidence>
<keyword evidence="8" id="KW-0418">Kinase</keyword>
<dbReference type="GO" id="GO:0004721">
    <property type="term" value="F:phosphoprotein phosphatase activity"/>
    <property type="evidence" value="ECO:0007669"/>
    <property type="project" value="TreeGrafter"/>
</dbReference>
<dbReference type="Pfam" id="PF02518">
    <property type="entry name" value="HATPase_c"/>
    <property type="match status" value="1"/>
</dbReference>
<keyword evidence="6 14" id="KW-0808">Transferase</keyword>
<keyword evidence="15" id="KW-1185">Reference proteome</keyword>
<keyword evidence="7 12" id="KW-0812">Transmembrane</keyword>
<dbReference type="STRING" id="1450648.CLORY_23050"/>
<dbReference type="Gene3D" id="3.30.565.10">
    <property type="entry name" value="Histidine kinase-like ATPase, C-terminal domain"/>
    <property type="match status" value="1"/>
</dbReference>
<keyword evidence="4" id="KW-1003">Cell membrane</keyword>
<evidence type="ECO:0000256" key="3">
    <source>
        <dbReference type="ARBA" id="ARBA00012438"/>
    </source>
</evidence>
<evidence type="ECO:0000256" key="12">
    <source>
        <dbReference type="SAM" id="Phobius"/>
    </source>
</evidence>
<dbReference type="EMBL" id="MZGV01000022">
    <property type="protein sequence ID" value="OPJ61439.1"/>
    <property type="molecule type" value="Genomic_DNA"/>
</dbReference>
<evidence type="ECO:0000256" key="9">
    <source>
        <dbReference type="ARBA" id="ARBA00022989"/>
    </source>
</evidence>
<dbReference type="GO" id="GO:0005886">
    <property type="term" value="C:plasma membrane"/>
    <property type="evidence" value="ECO:0007669"/>
    <property type="project" value="UniProtKB-SubCell"/>
</dbReference>
<accession>A0A1V4INL0</accession>
<dbReference type="InterPro" id="IPR050351">
    <property type="entry name" value="BphY/WalK/GraS-like"/>
</dbReference>
<dbReference type="Pfam" id="PF00512">
    <property type="entry name" value="HisKA"/>
    <property type="match status" value="1"/>
</dbReference>
<evidence type="ECO:0000256" key="8">
    <source>
        <dbReference type="ARBA" id="ARBA00022777"/>
    </source>
</evidence>
<keyword evidence="11 12" id="KW-0472">Membrane</keyword>
<dbReference type="RefSeq" id="WP_242954400.1">
    <property type="nucleotide sequence ID" value="NZ_MZGV01000022.1"/>
</dbReference>
<evidence type="ECO:0000256" key="7">
    <source>
        <dbReference type="ARBA" id="ARBA00022692"/>
    </source>
</evidence>
<dbReference type="PRINTS" id="PR00344">
    <property type="entry name" value="BCTRLSENSOR"/>
</dbReference>
<dbReference type="Gene3D" id="1.10.287.130">
    <property type="match status" value="1"/>
</dbReference>
<dbReference type="PROSITE" id="PS50109">
    <property type="entry name" value="HIS_KIN"/>
    <property type="match status" value="1"/>
</dbReference>
<evidence type="ECO:0000256" key="4">
    <source>
        <dbReference type="ARBA" id="ARBA00022475"/>
    </source>
</evidence>
<organism evidence="14 15">
    <name type="scientific">Clostridium oryzae</name>
    <dbReference type="NCBI Taxonomy" id="1450648"/>
    <lineage>
        <taxon>Bacteria</taxon>
        <taxon>Bacillati</taxon>
        <taxon>Bacillota</taxon>
        <taxon>Clostridia</taxon>
        <taxon>Eubacteriales</taxon>
        <taxon>Clostridiaceae</taxon>
        <taxon>Clostridium</taxon>
    </lineage>
</organism>
<dbReference type="InterPro" id="IPR004358">
    <property type="entry name" value="Sig_transdc_His_kin-like_C"/>
</dbReference>
<sequence>MERENVMIVIIFVAFLVIAIVCCIYLYWNDKKMYQEVYQMLDDILDGKPIVQSDIKEGRISALANKGKRVQEKMNLEIANAMEEKEQVKGLISNMSHQLKTPLANVMMYEEILAKEDFQSENYYKFLNKMQVQSEKIEWILQSLFKMVKLEQNVISFEADNLPIKDTVLDAVNIVYGKADKKNIEIEVEAYSDCVLYHNRKWTTEVFANLLENAIKYTKTGGKIRIKVNPYEMYTSISFIDNGIGIKTEELTEVCKRFYRSSDVANVEGSGIGLYLSKMILEKEKGYLNITSEHGVGSNFSVFLQNCKK</sequence>
<evidence type="ECO:0000256" key="5">
    <source>
        <dbReference type="ARBA" id="ARBA00022553"/>
    </source>
</evidence>
<keyword evidence="10" id="KW-0902">Two-component regulatory system</keyword>
<dbReference type="SUPFAM" id="SSF47384">
    <property type="entry name" value="Homodimeric domain of signal transducing histidine kinase"/>
    <property type="match status" value="1"/>
</dbReference>
<dbReference type="Proteomes" id="UP000190080">
    <property type="component" value="Unassembled WGS sequence"/>
</dbReference>